<evidence type="ECO:0000256" key="2">
    <source>
        <dbReference type="ARBA" id="ARBA00022448"/>
    </source>
</evidence>
<dbReference type="InterPro" id="IPR020846">
    <property type="entry name" value="MFS_dom"/>
</dbReference>
<feature type="transmembrane region" description="Helical" evidence="6">
    <location>
        <begin position="396"/>
        <end position="415"/>
    </location>
</feature>
<feature type="transmembrane region" description="Helical" evidence="6">
    <location>
        <begin position="230"/>
        <end position="257"/>
    </location>
</feature>
<feature type="transmembrane region" description="Helical" evidence="6">
    <location>
        <begin position="88"/>
        <end position="107"/>
    </location>
</feature>
<reference evidence="9" key="1">
    <citation type="submission" date="2017-02" db="EMBL/GenBank/DDBJ databases">
        <authorList>
            <person name="Varghese N."/>
            <person name="Submissions S."/>
        </authorList>
    </citation>
    <scope>NUCLEOTIDE SEQUENCE [LARGE SCALE GENOMIC DNA]</scope>
    <source>
        <strain evidence="9">DSM 3072</strain>
    </source>
</reference>
<evidence type="ECO:0000256" key="5">
    <source>
        <dbReference type="ARBA" id="ARBA00023136"/>
    </source>
</evidence>
<feature type="transmembrane region" description="Helical" evidence="6">
    <location>
        <begin position="328"/>
        <end position="353"/>
    </location>
</feature>
<feature type="domain" description="Major facilitator superfamily (MFS) profile" evidence="7">
    <location>
        <begin position="1"/>
        <end position="419"/>
    </location>
</feature>
<dbReference type="PANTHER" id="PTHR12778">
    <property type="entry name" value="SOLUTE CARRIER FAMILY 33 ACETYL-COA TRANSPORTER -RELATED"/>
    <property type="match status" value="1"/>
</dbReference>
<name>A0A1T4VVC1_9GAMM</name>
<comment type="subcellular location">
    <subcellularLocation>
        <location evidence="1">Membrane</location>
        <topology evidence="1">Multi-pass membrane protein</topology>
    </subcellularLocation>
</comment>
<dbReference type="Gene3D" id="1.20.1250.20">
    <property type="entry name" value="MFS general substrate transporter like domains"/>
    <property type="match status" value="1"/>
</dbReference>
<feature type="transmembrane region" description="Helical" evidence="6">
    <location>
        <begin position="21"/>
        <end position="45"/>
    </location>
</feature>
<accession>A0A1T4VVC1</accession>
<keyword evidence="4 6" id="KW-1133">Transmembrane helix</keyword>
<feature type="transmembrane region" description="Helical" evidence="6">
    <location>
        <begin position="57"/>
        <end position="76"/>
    </location>
</feature>
<proteinExistence type="predicted"/>
<evidence type="ECO:0000256" key="1">
    <source>
        <dbReference type="ARBA" id="ARBA00004141"/>
    </source>
</evidence>
<evidence type="ECO:0000259" key="7">
    <source>
        <dbReference type="PROSITE" id="PS50850"/>
    </source>
</evidence>
<dbReference type="STRING" id="83771.SAMN02910357_02217"/>
<evidence type="ECO:0000313" key="8">
    <source>
        <dbReference type="EMBL" id="SKA68964.1"/>
    </source>
</evidence>
<dbReference type="Pfam" id="PF07690">
    <property type="entry name" value="MFS_1"/>
    <property type="match status" value="1"/>
</dbReference>
<feature type="transmembrane region" description="Helical" evidence="6">
    <location>
        <begin position="180"/>
        <end position="199"/>
    </location>
</feature>
<feature type="transmembrane region" description="Helical" evidence="6">
    <location>
        <begin position="297"/>
        <end position="316"/>
    </location>
</feature>
<dbReference type="GO" id="GO:0016020">
    <property type="term" value="C:membrane"/>
    <property type="evidence" value="ECO:0007669"/>
    <property type="project" value="UniProtKB-SubCell"/>
</dbReference>
<protein>
    <submittedName>
        <fullName evidence="8">MFS transporter, PAT family, beta-lactamase induction signal transducer AmpG</fullName>
    </submittedName>
</protein>
<keyword evidence="2" id="KW-0813">Transport</keyword>
<dbReference type="InterPro" id="IPR011701">
    <property type="entry name" value="MFS"/>
</dbReference>
<sequence>MSILSEERKTLLRQIFSIKMGLCLCLGFASGMPLFVVLTLIGAYLRKEGVDLKEIGLFSLASFPYTWKFVWAPLVDRFNPFGIGRRRGWIILSQIFVFASIFIIGLFDAKNQTMVIAVITLILSFSSATQDIVIDAYRREILADNELGLGTSLFIAASRASSLIPAGLSLILAEFISWEMVFYITASFMLPCLVLSFFLKEPLSINAPRNLREAVVEPFREFVTRKGLKSLLLVILFVFCYKLGDSMATALATPFYIDMHYDLLTIGLVAKNCGIWSMIIGGIIGGVIMLKIGINKALWVFGFGQLITILGYALLAHVGEGSDVSPSIWLLAAVIIAEYLGAGLGTAAFVAFISAKTSKAYAATQFALLTSLSAVPRTFCNATTGYLVESLGWENFFYLCTVLAIPGMLLLFKVAPFNSETTD</sequence>
<feature type="transmembrane region" description="Helical" evidence="6">
    <location>
        <begin position="113"/>
        <end position="134"/>
    </location>
</feature>
<keyword evidence="9" id="KW-1185">Reference proteome</keyword>
<gene>
    <name evidence="8" type="ORF">SAMN02745213_02138</name>
</gene>
<evidence type="ECO:0000256" key="4">
    <source>
        <dbReference type="ARBA" id="ARBA00022989"/>
    </source>
</evidence>
<dbReference type="PANTHER" id="PTHR12778:SF10">
    <property type="entry name" value="MAJOR FACILITATOR SUPERFAMILY DOMAIN-CONTAINING PROTEIN 3"/>
    <property type="match status" value="1"/>
</dbReference>
<dbReference type="AlphaFoldDB" id="A0A1T4VVC1"/>
<keyword evidence="5 6" id="KW-0472">Membrane</keyword>
<keyword evidence="3 6" id="KW-0812">Transmembrane</keyword>
<feature type="transmembrane region" description="Helical" evidence="6">
    <location>
        <begin position="146"/>
        <end position="168"/>
    </location>
</feature>
<dbReference type="Proteomes" id="UP000242432">
    <property type="component" value="Unassembled WGS sequence"/>
</dbReference>
<evidence type="ECO:0000256" key="3">
    <source>
        <dbReference type="ARBA" id="ARBA00022692"/>
    </source>
</evidence>
<dbReference type="PROSITE" id="PS50850">
    <property type="entry name" value="MFS"/>
    <property type="match status" value="1"/>
</dbReference>
<dbReference type="CDD" id="cd17486">
    <property type="entry name" value="MFS_AmpG_like"/>
    <property type="match status" value="1"/>
</dbReference>
<dbReference type="SUPFAM" id="SSF103473">
    <property type="entry name" value="MFS general substrate transporter"/>
    <property type="match status" value="1"/>
</dbReference>
<organism evidence="8 9">
    <name type="scientific">Succinivibrio dextrinosolvens DSM 3072</name>
    <dbReference type="NCBI Taxonomy" id="1123324"/>
    <lineage>
        <taxon>Bacteria</taxon>
        <taxon>Pseudomonadati</taxon>
        <taxon>Pseudomonadota</taxon>
        <taxon>Gammaproteobacteria</taxon>
        <taxon>Aeromonadales</taxon>
        <taxon>Succinivibrionaceae</taxon>
        <taxon>Succinivibrio</taxon>
    </lineage>
</organism>
<evidence type="ECO:0000313" key="9">
    <source>
        <dbReference type="Proteomes" id="UP000242432"/>
    </source>
</evidence>
<feature type="transmembrane region" description="Helical" evidence="6">
    <location>
        <begin position="263"/>
        <end position="290"/>
    </location>
</feature>
<evidence type="ECO:0000256" key="6">
    <source>
        <dbReference type="SAM" id="Phobius"/>
    </source>
</evidence>
<dbReference type="InterPro" id="IPR004752">
    <property type="entry name" value="AmpG_permease/AT-1"/>
</dbReference>
<dbReference type="EMBL" id="FUXX01000053">
    <property type="protein sequence ID" value="SKA68964.1"/>
    <property type="molecule type" value="Genomic_DNA"/>
</dbReference>
<dbReference type="RefSeq" id="WP_234973842.1">
    <property type="nucleotide sequence ID" value="NZ_FUXX01000053.1"/>
</dbReference>
<dbReference type="GO" id="GO:0022857">
    <property type="term" value="F:transmembrane transporter activity"/>
    <property type="evidence" value="ECO:0007669"/>
    <property type="project" value="InterPro"/>
</dbReference>
<dbReference type="NCBIfam" id="TIGR00901">
    <property type="entry name" value="2A0125"/>
    <property type="match status" value="1"/>
</dbReference>
<dbReference type="InterPro" id="IPR036259">
    <property type="entry name" value="MFS_trans_sf"/>
</dbReference>